<feature type="chain" id="PRO_5012897518" description="AB hydrolase-1 domain-containing protein" evidence="1">
    <location>
        <begin position="21"/>
        <end position="273"/>
    </location>
</feature>
<feature type="domain" description="AB hydrolase-1" evidence="2">
    <location>
        <begin position="47"/>
        <end position="228"/>
    </location>
</feature>
<name>A0A255Z5K0_9FLAO</name>
<gene>
    <name evidence="3" type="ORF">CHU92_09365</name>
</gene>
<sequence>MKAYLILLITSIHSIMITSAQSKTISTGIGDIAVHIKVNSSENTPAIFLHGVYFDHHLWDKQTEAINDRTVITVDMPLHGESNKNIKKIWTLSDCADMLITILDSLHVNKVIAVGHSWGSMTILRAASKHPERFQSIGFCNMPFKEMPKAQKMMFNMQHSMLIFKNFYMNVTGKVALFGKESVKQHPELLDFLKASMSKLSNADIRRIDKYVVTGADDATELIKSLKVNALALKGKDDYVPIPDPIKTTIVNGGHASPIESPDDVIAFCLKLF</sequence>
<keyword evidence="4" id="KW-1185">Reference proteome</keyword>
<dbReference type="OrthoDB" id="9780932at2"/>
<protein>
    <recommendedName>
        <fullName evidence="2">AB hydrolase-1 domain-containing protein</fullName>
    </recommendedName>
</protein>
<reference evidence="3 4" key="1">
    <citation type="submission" date="2017-07" db="EMBL/GenBank/DDBJ databases">
        <title>Flavobacterium cyanobacteriorum sp. nov., isolated from cyanobacterial aggregates in a eutrophic lake.</title>
        <authorList>
            <person name="Cai H."/>
        </authorList>
    </citation>
    <scope>NUCLEOTIDE SEQUENCE [LARGE SCALE GENOMIC DNA]</scope>
    <source>
        <strain evidence="3 4">TH021</strain>
    </source>
</reference>
<comment type="caution">
    <text evidence="3">The sequence shown here is derived from an EMBL/GenBank/DDBJ whole genome shotgun (WGS) entry which is preliminary data.</text>
</comment>
<keyword evidence="1" id="KW-0732">Signal</keyword>
<dbReference type="InterPro" id="IPR000073">
    <property type="entry name" value="AB_hydrolase_1"/>
</dbReference>
<dbReference type="InterPro" id="IPR050266">
    <property type="entry name" value="AB_hydrolase_sf"/>
</dbReference>
<evidence type="ECO:0000313" key="4">
    <source>
        <dbReference type="Proteomes" id="UP000216605"/>
    </source>
</evidence>
<dbReference type="AlphaFoldDB" id="A0A255Z5K0"/>
<dbReference type="PANTHER" id="PTHR43798">
    <property type="entry name" value="MONOACYLGLYCEROL LIPASE"/>
    <property type="match status" value="1"/>
</dbReference>
<accession>A0A255Z5K0</accession>
<organism evidence="3 4">
    <name type="scientific">Flavobacterium cyanobacteriorum</name>
    <dbReference type="NCBI Taxonomy" id="2022802"/>
    <lineage>
        <taxon>Bacteria</taxon>
        <taxon>Pseudomonadati</taxon>
        <taxon>Bacteroidota</taxon>
        <taxon>Flavobacteriia</taxon>
        <taxon>Flavobacteriales</taxon>
        <taxon>Flavobacteriaceae</taxon>
        <taxon>Flavobacterium</taxon>
    </lineage>
</organism>
<dbReference type="Gene3D" id="3.40.50.1820">
    <property type="entry name" value="alpha/beta hydrolase"/>
    <property type="match status" value="1"/>
</dbReference>
<dbReference type="EMBL" id="NOXV01000267">
    <property type="protein sequence ID" value="OYQ36726.1"/>
    <property type="molecule type" value="Genomic_DNA"/>
</dbReference>
<dbReference type="InterPro" id="IPR029058">
    <property type="entry name" value="AB_hydrolase_fold"/>
</dbReference>
<dbReference type="SUPFAM" id="SSF53474">
    <property type="entry name" value="alpha/beta-Hydrolases"/>
    <property type="match status" value="1"/>
</dbReference>
<feature type="signal peptide" evidence="1">
    <location>
        <begin position="1"/>
        <end position="20"/>
    </location>
</feature>
<dbReference type="Proteomes" id="UP000216605">
    <property type="component" value="Unassembled WGS sequence"/>
</dbReference>
<dbReference type="Pfam" id="PF00561">
    <property type="entry name" value="Abhydrolase_1"/>
    <property type="match status" value="1"/>
</dbReference>
<evidence type="ECO:0000256" key="1">
    <source>
        <dbReference type="SAM" id="SignalP"/>
    </source>
</evidence>
<evidence type="ECO:0000259" key="2">
    <source>
        <dbReference type="Pfam" id="PF00561"/>
    </source>
</evidence>
<evidence type="ECO:0000313" key="3">
    <source>
        <dbReference type="EMBL" id="OYQ36726.1"/>
    </source>
</evidence>
<proteinExistence type="predicted"/>